<accession>A0A8G0ZSU2</accession>
<dbReference type="KEGG" id="nsm:JO391_13680"/>
<evidence type="ECO:0000256" key="4">
    <source>
        <dbReference type="ARBA" id="ARBA00022989"/>
    </source>
</evidence>
<feature type="transmembrane region" description="Helical" evidence="6">
    <location>
        <begin position="116"/>
        <end position="141"/>
    </location>
</feature>
<feature type="transmembrane region" description="Helical" evidence="6">
    <location>
        <begin position="78"/>
        <end position="95"/>
    </location>
</feature>
<keyword evidence="2" id="KW-1003">Cell membrane</keyword>
<gene>
    <name evidence="7" type="ORF">JO391_13680</name>
</gene>
<name>A0A8G0ZSU2_9RHOB</name>
<feature type="transmembrane region" description="Helical" evidence="6">
    <location>
        <begin position="12"/>
        <end position="33"/>
    </location>
</feature>
<dbReference type="RefSeq" id="WP_220661030.1">
    <property type="nucleotide sequence ID" value="NZ_CP069370.1"/>
</dbReference>
<comment type="subcellular location">
    <subcellularLocation>
        <location evidence="1">Cell membrane</location>
        <topology evidence="1">Multi-pass membrane protein</topology>
    </subcellularLocation>
</comment>
<dbReference type="InterPro" id="IPR001123">
    <property type="entry name" value="LeuE-type"/>
</dbReference>
<evidence type="ECO:0000256" key="6">
    <source>
        <dbReference type="SAM" id="Phobius"/>
    </source>
</evidence>
<evidence type="ECO:0000256" key="2">
    <source>
        <dbReference type="ARBA" id="ARBA00022475"/>
    </source>
</evidence>
<keyword evidence="8" id="KW-1185">Reference proteome</keyword>
<dbReference type="Proteomes" id="UP000826300">
    <property type="component" value="Chromosome"/>
</dbReference>
<feature type="transmembrane region" description="Helical" evidence="6">
    <location>
        <begin position="188"/>
        <end position="206"/>
    </location>
</feature>
<organism evidence="7 8">
    <name type="scientific">Neotabrizicola shimadae</name>
    <dbReference type="NCBI Taxonomy" id="2807096"/>
    <lineage>
        <taxon>Bacteria</taxon>
        <taxon>Pseudomonadati</taxon>
        <taxon>Pseudomonadota</taxon>
        <taxon>Alphaproteobacteria</taxon>
        <taxon>Rhodobacterales</taxon>
        <taxon>Paracoccaceae</taxon>
        <taxon>Neotabrizicola</taxon>
    </lineage>
</organism>
<evidence type="ECO:0000256" key="3">
    <source>
        <dbReference type="ARBA" id="ARBA00022692"/>
    </source>
</evidence>
<dbReference type="EMBL" id="CP069370">
    <property type="protein sequence ID" value="QYZ68810.1"/>
    <property type="molecule type" value="Genomic_DNA"/>
</dbReference>
<dbReference type="Pfam" id="PF01810">
    <property type="entry name" value="LysE"/>
    <property type="match status" value="1"/>
</dbReference>
<dbReference type="AlphaFoldDB" id="A0A8G0ZSU2"/>
<feature type="transmembrane region" description="Helical" evidence="6">
    <location>
        <begin position="45"/>
        <end position="72"/>
    </location>
</feature>
<evidence type="ECO:0000313" key="7">
    <source>
        <dbReference type="EMBL" id="QYZ68810.1"/>
    </source>
</evidence>
<feature type="transmembrane region" description="Helical" evidence="6">
    <location>
        <begin position="153"/>
        <end position="176"/>
    </location>
</feature>
<evidence type="ECO:0000313" key="8">
    <source>
        <dbReference type="Proteomes" id="UP000826300"/>
    </source>
</evidence>
<dbReference type="PANTHER" id="PTHR30086:SF20">
    <property type="entry name" value="ARGININE EXPORTER PROTEIN ARGO-RELATED"/>
    <property type="match status" value="1"/>
</dbReference>
<dbReference type="GO" id="GO:0005886">
    <property type="term" value="C:plasma membrane"/>
    <property type="evidence" value="ECO:0007669"/>
    <property type="project" value="UniProtKB-SubCell"/>
</dbReference>
<dbReference type="PIRSF" id="PIRSF006324">
    <property type="entry name" value="LeuE"/>
    <property type="match status" value="1"/>
</dbReference>
<keyword evidence="4 6" id="KW-1133">Transmembrane helix</keyword>
<dbReference type="GO" id="GO:0015171">
    <property type="term" value="F:amino acid transmembrane transporter activity"/>
    <property type="evidence" value="ECO:0007669"/>
    <property type="project" value="TreeGrafter"/>
</dbReference>
<reference evidence="7" key="1">
    <citation type="submission" date="2021-02" db="EMBL/GenBank/DDBJ databases">
        <title>Rhodobacter shimadae sp. nov., an aerobic anoxygenic phototrophic bacterium isolated from a hot spring.</title>
        <authorList>
            <person name="Muramatsu S."/>
            <person name="Haruta S."/>
            <person name="Hirose S."/>
            <person name="Hanada S."/>
        </authorList>
    </citation>
    <scope>NUCLEOTIDE SEQUENCE</scope>
    <source>
        <strain evidence="7">N10</strain>
    </source>
</reference>
<proteinExistence type="predicted"/>
<dbReference type="PANTHER" id="PTHR30086">
    <property type="entry name" value="ARGININE EXPORTER PROTEIN ARGO"/>
    <property type="match status" value="1"/>
</dbReference>
<keyword evidence="3 6" id="KW-0812">Transmembrane</keyword>
<evidence type="ECO:0000256" key="5">
    <source>
        <dbReference type="ARBA" id="ARBA00023136"/>
    </source>
</evidence>
<protein>
    <submittedName>
        <fullName evidence="7">LysE family translocator</fullName>
    </submittedName>
</protein>
<evidence type="ECO:0000256" key="1">
    <source>
        <dbReference type="ARBA" id="ARBA00004651"/>
    </source>
</evidence>
<sequence length="208" mass="21461">MLHTIASIPWETFLTMLLGGLAVNFAPGQDIFFATACGIAGGPRMGAIAGLGVGVGVLWHVALAALGLAAVIAAHPGALTAIRYVGAAYLLWLAWKSWRAGNSSGEGRAAPDARRAFLRGILSNITNPKPVLFMLAFLPQFVDPAIGPVWQQITFFGLVFAFTGGVVTAGFGYVAGLAGRAIGARMGAVNKIAAVLFAGLAVRLVLSE</sequence>
<keyword evidence="5 6" id="KW-0472">Membrane</keyword>